<feature type="transmembrane region" description="Helical" evidence="4">
    <location>
        <begin position="72"/>
        <end position="102"/>
    </location>
</feature>
<dbReference type="InterPro" id="IPR004089">
    <property type="entry name" value="MCPsignal_dom"/>
</dbReference>
<gene>
    <name evidence="6" type="ORF">SAMN05443428_112101</name>
</gene>
<dbReference type="RefSeq" id="WP_078696846.1">
    <property type="nucleotide sequence ID" value="NZ_FUYH01000012.1"/>
</dbReference>
<accession>A0A1T4XTI0</accession>
<protein>
    <submittedName>
        <fullName evidence="6">Methyl-accepting chemotaxis protein</fullName>
    </submittedName>
</protein>
<dbReference type="GO" id="GO:0016020">
    <property type="term" value="C:membrane"/>
    <property type="evidence" value="ECO:0007669"/>
    <property type="project" value="InterPro"/>
</dbReference>
<feature type="transmembrane region" description="Helical" evidence="4">
    <location>
        <begin position="114"/>
        <end position="133"/>
    </location>
</feature>
<keyword evidence="4" id="KW-0812">Transmembrane</keyword>
<sequence>MIEKQLSKINKTVLQIHLLIFIILALGFISEYIRGNRPLYLVIAVLSIALSGLIIGFIFYKKKNDSSKVKWILMVTYGVGYIVNLLTATKLITFIFLFPYAIIYTLYADKLLTIIQNITAAIVMGIFIVLRINAGATSNEEISSFNMMIGTVVMYLPTVFMVVNVTKELRTNMINSLLEAENKEKEAVNTMKNLLEIAALVKNNSMELNNIIDEIASSTMAFSTAVEEIAQGASNTAEEIQNTNNTIEKIKEDVDNTSMASKEIKEATNITKDIVDKGQIIINDLSSMANEVNEKNKSVSNTMDALKTKSDDIVNITGVIAQIAEQTNLLALNAAIEAARIGEAGRGFAVVAEEIKKLALESKNNSDNIANIINELQNETISSVKAVTELININQKQQQLVTEVSTMFNNININVSNIREKTNVLNNMMDNVLDGINRIANAGENIAAVSEETMANSQEAAAMSKEHINQTDTAKKLSNELLEVAFNLSENK</sequence>
<evidence type="ECO:0000313" key="7">
    <source>
        <dbReference type="Proteomes" id="UP000190105"/>
    </source>
</evidence>
<dbReference type="PANTHER" id="PTHR32089">
    <property type="entry name" value="METHYL-ACCEPTING CHEMOTAXIS PROTEIN MCPB"/>
    <property type="match status" value="1"/>
</dbReference>
<dbReference type="Proteomes" id="UP000190105">
    <property type="component" value="Unassembled WGS sequence"/>
</dbReference>
<organism evidence="6 7">
    <name type="scientific">Caloramator quimbayensis</name>
    <dbReference type="NCBI Taxonomy" id="1147123"/>
    <lineage>
        <taxon>Bacteria</taxon>
        <taxon>Bacillati</taxon>
        <taxon>Bacillota</taxon>
        <taxon>Clostridia</taxon>
        <taxon>Eubacteriales</taxon>
        <taxon>Clostridiaceae</taxon>
        <taxon>Caloramator</taxon>
    </lineage>
</organism>
<evidence type="ECO:0000313" key="6">
    <source>
        <dbReference type="EMBL" id="SKA92713.1"/>
    </source>
</evidence>
<dbReference type="EMBL" id="FUYH01000012">
    <property type="protein sequence ID" value="SKA92713.1"/>
    <property type="molecule type" value="Genomic_DNA"/>
</dbReference>
<reference evidence="7" key="1">
    <citation type="submission" date="2017-02" db="EMBL/GenBank/DDBJ databases">
        <authorList>
            <person name="Varghese N."/>
            <person name="Submissions S."/>
        </authorList>
    </citation>
    <scope>NUCLEOTIDE SEQUENCE [LARGE SCALE GENOMIC DNA]</scope>
    <source>
        <strain evidence="7">USBA 833</strain>
    </source>
</reference>
<dbReference type="STRING" id="1147123.SAMN05443428_112101"/>
<keyword evidence="4" id="KW-0472">Membrane</keyword>
<dbReference type="PANTHER" id="PTHR32089:SF112">
    <property type="entry name" value="LYSOZYME-LIKE PROTEIN-RELATED"/>
    <property type="match status" value="1"/>
</dbReference>
<name>A0A1T4XTI0_9CLOT</name>
<evidence type="ECO:0000256" key="2">
    <source>
        <dbReference type="PROSITE-ProRule" id="PRU00284"/>
    </source>
</evidence>
<dbReference type="AlphaFoldDB" id="A0A1T4XTI0"/>
<dbReference type="OrthoDB" id="9807021at2"/>
<feature type="transmembrane region" description="Helical" evidence="4">
    <location>
        <begin position="145"/>
        <end position="163"/>
    </location>
</feature>
<dbReference type="Pfam" id="PF00015">
    <property type="entry name" value="MCPsignal"/>
    <property type="match status" value="1"/>
</dbReference>
<feature type="transmembrane region" description="Helical" evidence="4">
    <location>
        <begin position="12"/>
        <end position="33"/>
    </location>
</feature>
<dbReference type="GO" id="GO:0007165">
    <property type="term" value="P:signal transduction"/>
    <property type="evidence" value="ECO:0007669"/>
    <property type="project" value="UniProtKB-KW"/>
</dbReference>
<dbReference type="PROSITE" id="PS50111">
    <property type="entry name" value="CHEMOTAXIS_TRANSDUC_2"/>
    <property type="match status" value="1"/>
</dbReference>
<feature type="coiled-coil region" evidence="3">
    <location>
        <begin position="233"/>
        <end position="260"/>
    </location>
</feature>
<keyword evidence="3" id="KW-0175">Coiled coil</keyword>
<dbReference type="SUPFAM" id="SSF58104">
    <property type="entry name" value="Methyl-accepting chemotaxis protein (MCP) signaling domain"/>
    <property type="match status" value="1"/>
</dbReference>
<evidence type="ECO:0000256" key="1">
    <source>
        <dbReference type="ARBA" id="ARBA00023224"/>
    </source>
</evidence>
<keyword evidence="1 2" id="KW-0807">Transducer</keyword>
<feature type="transmembrane region" description="Helical" evidence="4">
    <location>
        <begin position="39"/>
        <end position="60"/>
    </location>
</feature>
<proteinExistence type="predicted"/>
<feature type="domain" description="Methyl-accepting transducer" evidence="5">
    <location>
        <begin position="211"/>
        <end position="461"/>
    </location>
</feature>
<evidence type="ECO:0000256" key="4">
    <source>
        <dbReference type="SAM" id="Phobius"/>
    </source>
</evidence>
<evidence type="ECO:0000256" key="3">
    <source>
        <dbReference type="SAM" id="Coils"/>
    </source>
</evidence>
<evidence type="ECO:0000259" key="5">
    <source>
        <dbReference type="PROSITE" id="PS50111"/>
    </source>
</evidence>
<dbReference type="Gene3D" id="1.10.287.950">
    <property type="entry name" value="Methyl-accepting chemotaxis protein"/>
    <property type="match status" value="1"/>
</dbReference>
<dbReference type="SMART" id="SM00283">
    <property type="entry name" value="MA"/>
    <property type="match status" value="1"/>
</dbReference>
<keyword evidence="7" id="KW-1185">Reference proteome</keyword>
<keyword evidence="4" id="KW-1133">Transmembrane helix</keyword>